<dbReference type="InterPro" id="IPR043167">
    <property type="entry name" value="LpxI_C_sf"/>
</dbReference>
<dbReference type="InterPro" id="IPR010415">
    <property type="entry name" value="LpxI_C"/>
</dbReference>
<evidence type="ECO:0000259" key="3">
    <source>
        <dbReference type="Pfam" id="PF17930"/>
    </source>
</evidence>
<dbReference type="EMBL" id="VBAN01000090">
    <property type="protein sequence ID" value="TMI83828.1"/>
    <property type="molecule type" value="Genomic_DNA"/>
</dbReference>
<feature type="domain" description="LpxI C-terminal" evidence="2">
    <location>
        <begin position="162"/>
        <end position="289"/>
    </location>
</feature>
<sequence length="305" mass="31666">MRRSAAPRGVHPRQPGPRHGDRPVTAQDGPIGLIAGRGALPVALVEEARRRGRQVVCADIFEGDPHLPQIADAYYAIALGDLGGIVEAFRRHGVREVLLAGKVDKFPAIDAAQLDAAGRSVARAARDHRDTSIMNAFLAVLEQSGFEVGSQIRYLAHLVPQPGNLGGRAPSAAEVKDIRVGLAIAARIAALDIGQAVAVRNGAVVAVEAAEGTDAMIRRAGALAVGVVVVKVSRPQQDPRYDLPVVGPETVRALAEARGTALAVEAGRTILLDREQSAAAAAEAGIAVVAAASPPHEPSRPPADL</sequence>
<dbReference type="Gene3D" id="3.40.140.80">
    <property type="match status" value="1"/>
</dbReference>
<gene>
    <name evidence="4" type="ORF">E6H03_03085</name>
</gene>
<reference evidence="4 5" key="1">
    <citation type="journal article" date="2019" name="Nat. Microbiol.">
        <title>Mediterranean grassland soil C-N compound turnover is dependent on rainfall and depth, and is mediated by genomically divergent microorganisms.</title>
        <authorList>
            <person name="Diamond S."/>
            <person name="Andeer P.F."/>
            <person name="Li Z."/>
            <person name="Crits-Christoph A."/>
            <person name="Burstein D."/>
            <person name="Anantharaman K."/>
            <person name="Lane K.R."/>
            <person name="Thomas B.C."/>
            <person name="Pan C."/>
            <person name="Northen T.R."/>
            <person name="Banfield J.F."/>
        </authorList>
    </citation>
    <scope>NUCLEOTIDE SEQUENCE [LARGE SCALE GENOMIC DNA]</scope>
    <source>
        <strain evidence="4">NP_6</strain>
    </source>
</reference>
<feature type="domain" description="LpxI N-terminal" evidence="3">
    <location>
        <begin position="31"/>
        <end position="157"/>
    </location>
</feature>
<dbReference type="InterPro" id="IPR053174">
    <property type="entry name" value="LpxI"/>
</dbReference>
<dbReference type="PANTHER" id="PTHR39962">
    <property type="entry name" value="BLL4848 PROTEIN"/>
    <property type="match status" value="1"/>
</dbReference>
<accession>A0A537JJV6</accession>
<dbReference type="Proteomes" id="UP000318093">
    <property type="component" value="Unassembled WGS sequence"/>
</dbReference>
<dbReference type="PANTHER" id="PTHR39962:SF1">
    <property type="entry name" value="LPXI FAMILY PROTEIN"/>
    <property type="match status" value="1"/>
</dbReference>
<protein>
    <submittedName>
        <fullName evidence="4">LpxI family protein</fullName>
    </submittedName>
</protein>
<name>A0A537JJV6_9BACT</name>
<organism evidence="4 5">
    <name type="scientific">Candidatus Segetimicrobium genomatis</name>
    <dbReference type="NCBI Taxonomy" id="2569760"/>
    <lineage>
        <taxon>Bacteria</taxon>
        <taxon>Bacillati</taxon>
        <taxon>Candidatus Sysuimicrobiota</taxon>
        <taxon>Candidatus Sysuimicrobiia</taxon>
        <taxon>Candidatus Sysuimicrobiales</taxon>
        <taxon>Candidatus Segetimicrobiaceae</taxon>
        <taxon>Candidatus Segetimicrobium</taxon>
    </lineage>
</organism>
<dbReference type="AlphaFoldDB" id="A0A537JJV6"/>
<dbReference type="Gene3D" id="3.40.50.20">
    <property type="match status" value="1"/>
</dbReference>
<feature type="region of interest" description="Disordered" evidence="1">
    <location>
        <begin position="1"/>
        <end position="30"/>
    </location>
</feature>
<evidence type="ECO:0000256" key="1">
    <source>
        <dbReference type="SAM" id="MobiDB-lite"/>
    </source>
</evidence>
<evidence type="ECO:0000313" key="5">
    <source>
        <dbReference type="Proteomes" id="UP000318093"/>
    </source>
</evidence>
<dbReference type="InterPro" id="IPR041255">
    <property type="entry name" value="LpxI_N"/>
</dbReference>
<dbReference type="Pfam" id="PF06230">
    <property type="entry name" value="LpxI_C"/>
    <property type="match status" value="1"/>
</dbReference>
<evidence type="ECO:0000259" key="2">
    <source>
        <dbReference type="Pfam" id="PF06230"/>
    </source>
</evidence>
<evidence type="ECO:0000313" key="4">
    <source>
        <dbReference type="EMBL" id="TMI83828.1"/>
    </source>
</evidence>
<proteinExistence type="predicted"/>
<dbReference type="Pfam" id="PF17930">
    <property type="entry name" value="LpxI_N"/>
    <property type="match status" value="1"/>
</dbReference>
<comment type="caution">
    <text evidence="4">The sequence shown here is derived from an EMBL/GenBank/DDBJ whole genome shotgun (WGS) entry which is preliminary data.</text>
</comment>